<sequence>MPLKPCPDCGIQVSPSALACPKCGRNLAAYRSHIWALAIAVVMVLVIVVVMSESAHAQQIYRCSDANGRVVFSQLACPDGVAGTEVDARNVPPSGDSDYIPWGDTSILSESRERATSRVNVVGGDYKCSELTDQEIRTATVQRRALVGMTTGQMRKALGPPLRVNSGSHGSTQWVYPGSLYIYTEDGCVISWN</sequence>
<dbReference type="EMBL" id="SWAV01000005">
    <property type="protein sequence ID" value="TKA90399.1"/>
    <property type="molecule type" value="Genomic_DNA"/>
</dbReference>
<gene>
    <name evidence="3" type="ORF">FA869_14890</name>
</gene>
<evidence type="ECO:0000256" key="1">
    <source>
        <dbReference type="SAM" id="Phobius"/>
    </source>
</evidence>
<keyword evidence="1" id="KW-0472">Membrane</keyword>
<reference evidence="3 4" key="1">
    <citation type="submission" date="2019-04" db="EMBL/GenBank/DDBJ databases">
        <title>Crypto-aerobic microbial life in anoxic (sulfidic) marine sediments.</title>
        <authorList>
            <person name="Bhattacharya S."/>
            <person name="Roy C."/>
            <person name="Mondal N."/>
            <person name="Sarkar J."/>
            <person name="Mandal S."/>
            <person name="Rameez M.J."/>
            <person name="Ghosh W."/>
        </authorList>
    </citation>
    <scope>NUCLEOTIDE SEQUENCE [LARGE SCALE GENOMIC DNA]</scope>
    <source>
        <strain evidence="3 4">SBBB</strain>
    </source>
</reference>
<dbReference type="PROSITE" id="PS51257">
    <property type="entry name" value="PROKAR_LIPOPROTEIN"/>
    <property type="match status" value="1"/>
</dbReference>
<organism evidence="3 4">
    <name type="scientific">Halopseudomonas bauzanensis</name>
    <dbReference type="NCBI Taxonomy" id="653930"/>
    <lineage>
        <taxon>Bacteria</taxon>
        <taxon>Pseudomonadati</taxon>
        <taxon>Pseudomonadota</taxon>
        <taxon>Gammaproteobacteria</taxon>
        <taxon>Pseudomonadales</taxon>
        <taxon>Pseudomonadaceae</taxon>
        <taxon>Halopseudomonas</taxon>
    </lineage>
</organism>
<keyword evidence="1" id="KW-0812">Transmembrane</keyword>
<name>A0A4U0YIT9_9GAMM</name>
<dbReference type="InterPro" id="IPR025392">
    <property type="entry name" value="DUF4124"/>
</dbReference>
<keyword evidence="1" id="KW-1133">Transmembrane helix</keyword>
<dbReference type="Proteomes" id="UP000305198">
    <property type="component" value="Unassembled WGS sequence"/>
</dbReference>
<accession>A0A4U0YIT9</accession>
<evidence type="ECO:0000313" key="4">
    <source>
        <dbReference type="Proteomes" id="UP000305198"/>
    </source>
</evidence>
<dbReference type="AlphaFoldDB" id="A0A4U0YIT9"/>
<proteinExistence type="predicted"/>
<dbReference type="Pfam" id="PF13511">
    <property type="entry name" value="DUF4124"/>
    <property type="match status" value="1"/>
</dbReference>
<feature type="transmembrane region" description="Helical" evidence="1">
    <location>
        <begin position="34"/>
        <end position="52"/>
    </location>
</feature>
<evidence type="ECO:0000313" key="3">
    <source>
        <dbReference type="EMBL" id="TKA90399.1"/>
    </source>
</evidence>
<feature type="domain" description="DUF4124" evidence="2">
    <location>
        <begin position="54"/>
        <end position="94"/>
    </location>
</feature>
<evidence type="ECO:0000259" key="2">
    <source>
        <dbReference type="Pfam" id="PF13511"/>
    </source>
</evidence>
<protein>
    <submittedName>
        <fullName evidence="3">DUF4124 domain-containing protein</fullName>
    </submittedName>
</protein>
<comment type="caution">
    <text evidence="3">The sequence shown here is derived from an EMBL/GenBank/DDBJ whole genome shotgun (WGS) entry which is preliminary data.</text>
</comment>